<protein>
    <submittedName>
        <fullName evidence="1">Uncharacterized protein</fullName>
    </submittedName>
</protein>
<dbReference type="InterPro" id="IPR036890">
    <property type="entry name" value="HATPase_C_sf"/>
</dbReference>
<dbReference type="EMBL" id="LN610577">
    <property type="protein sequence ID" value="CEF89673.1"/>
    <property type="molecule type" value="Genomic_DNA"/>
</dbReference>
<accession>A0A0A1IUM6</accession>
<dbReference type="GeneID" id="23680019"/>
<sequence length="363" mass="40836">MLKSLLKKQPVEYRLPMTRGYVRHWGVKEAARELLQNAIDFAGGQLQVELGDGQLRVTSPGATLPARTLLLGSSTKTDDARTIGSFGEGYKLALLVLTRQGYPTVVINDDKVWTPSFKEDSQFGEDVLCITEEACEPTAGVEFLVSNLSPEDEAEIRACCLHLQSEEEIGRLHRTHMGNILLDRPGQLFVGGLFVCETEMKFSYDFAPQFLRLERDRQTVSSFDLAWAAKDMWFHSGQFDEVAALVEQDVPDLKYANYGTPELVKEACYRVFQQRHPGAIAAKSQAELENLVAQGFTKVVVVSETFRDIVMTSSSMTAQGIVRPLAPKELLQQFFADNRKHMRRHAIVEFKRLLEQSSGWRLS</sequence>
<evidence type="ECO:0000313" key="1">
    <source>
        <dbReference type="EMBL" id="CEF89673.1"/>
    </source>
</evidence>
<gene>
    <name evidence="1" type="primary">ORF34</name>
</gene>
<reference evidence="1 2" key="1">
    <citation type="journal article" date="2015" name="PLoS ONE">
        <title>Investigation of a Large Collection of Pseudomonas aeruginosa Bacteriophages Collected from a Single Environmental Source in Abidjan, Cote d'Ivoire.</title>
        <authorList>
            <person name="Essoh C."/>
            <person name="Latino L."/>
            <person name="Midoux C."/>
            <person name="Blouin Y."/>
            <person name="Loukou G."/>
            <person name="Nguetta S.P."/>
            <person name="Lathro S."/>
            <person name="Cablanmian A."/>
            <person name="Kouassi A.K."/>
            <person name="Vergnaud G."/>
            <person name="Pourcel C."/>
        </authorList>
    </citation>
    <scope>NUCLEOTIDE SEQUENCE [LARGE SCALE GENOMIC DNA]</scope>
    <source>
        <strain evidence="1">Ab18</strain>
    </source>
</reference>
<evidence type="ECO:0000313" key="2">
    <source>
        <dbReference type="Proteomes" id="UP000030226"/>
    </source>
</evidence>
<name>A0A0A1IUM6_9CAUD</name>
<dbReference type="KEGG" id="vg:23680019"/>
<organism evidence="1 2">
    <name type="scientific">Pseudomonas phage vB_PaeS_PAO1_Ab18</name>
    <dbReference type="NCBI Taxonomy" id="1548905"/>
    <lineage>
        <taxon>Viruses</taxon>
        <taxon>Duplodnaviria</taxon>
        <taxon>Heunggongvirae</taxon>
        <taxon>Uroviricota</taxon>
        <taxon>Caudoviricetes</taxon>
        <taxon>Mesyanzhinovviridae</taxon>
        <taxon>Bradleyvirinae</taxon>
        <taxon>Abidjanvirus</taxon>
        <taxon>Abidjanvirus Ab18</taxon>
        <taxon>Pseudomonas virus Ab18</taxon>
    </lineage>
</organism>
<dbReference type="SUPFAM" id="SSF55874">
    <property type="entry name" value="ATPase domain of HSP90 chaperone/DNA topoisomerase II/histidine kinase"/>
    <property type="match status" value="1"/>
</dbReference>
<dbReference type="RefSeq" id="YP_009125137.1">
    <property type="nucleotide sequence ID" value="NC_026594.1"/>
</dbReference>
<proteinExistence type="predicted"/>
<dbReference type="OrthoDB" id="21889at10239"/>
<keyword evidence="2" id="KW-1185">Reference proteome</keyword>
<dbReference type="Proteomes" id="UP000030226">
    <property type="component" value="Segment"/>
</dbReference>